<evidence type="ECO:0000256" key="1">
    <source>
        <dbReference type="SAM" id="MobiDB-lite"/>
    </source>
</evidence>
<gene>
    <name evidence="2" type="ORF">EYS09_22870</name>
</gene>
<evidence type="ECO:0000313" key="2">
    <source>
        <dbReference type="EMBL" id="TBO57405.1"/>
    </source>
</evidence>
<feature type="region of interest" description="Disordered" evidence="1">
    <location>
        <begin position="103"/>
        <end position="146"/>
    </location>
</feature>
<proteinExistence type="predicted"/>
<dbReference type="EMBL" id="SIXH01000229">
    <property type="protein sequence ID" value="TBO57405.1"/>
    <property type="molecule type" value="Genomic_DNA"/>
</dbReference>
<comment type="caution">
    <text evidence="2">The sequence shown here is derived from an EMBL/GenBank/DDBJ whole genome shotgun (WGS) entry which is preliminary data.</text>
</comment>
<protein>
    <submittedName>
        <fullName evidence="2">Uncharacterized protein</fullName>
    </submittedName>
</protein>
<accession>A0A4Q9HRK9</accession>
<reference evidence="2 3" key="1">
    <citation type="submission" date="2019-02" db="EMBL/GenBank/DDBJ databases">
        <title>Draft Genome Sequence of Streptomyces sp. AM-2504, identified by 16S rRNA comparative analysis as a Streptomyces Kasugaensis strain.</title>
        <authorList>
            <person name="Napolioni V."/>
            <person name="Giuliodori A.M."/>
            <person name="Spurio R."/>
            <person name="Fabbretti A."/>
        </authorList>
    </citation>
    <scope>NUCLEOTIDE SEQUENCE [LARGE SCALE GENOMIC DNA]</scope>
    <source>
        <strain evidence="2 3">AM-2504</strain>
    </source>
</reference>
<keyword evidence="3" id="KW-1185">Reference proteome</keyword>
<organism evidence="2 3">
    <name type="scientific">Streptomyces kasugaensis</name>
    <dbReference type="NCBI Taxonomy" id="1946"/>
    <lineage>
        <taxon>Bacteria</taxon>
        <taxon>Bacillati</taxon>
        <taxon>Actinomycetota</taxon>
        <taxon>Actinomycetes</taxon>
        <taxon>Kitasatosporales</taxon>
        <taxon>Streptomycetaceae</taxon>
        <taxon>Streptomyces</taxon>
    </lineage>
</organism>
<dbReference type="AlphaFoldDB" id="A0A4Q9HRK9"/>
<sequence length="146" mass="16015">MVKTVVGSRIQNILNPASGIIDRKQGGGMWSGGHNGYLEQTGRMIAEELQRNRSRQRAKAAKYSKELVEQSRKIAHETEAVELERLAVLGQIPQAEYKARMAALEEEADEGAPNARPQRGGHQHGCPCEGGGESNPTSPWSRWPAD</sequence>
<evidence type="ECO:0000313" key="3">
    <source>
        <dbReference type="Proteomes" id="UP000292452"/>
    </source>
</evidence>
<dbReference type="RefSeq" id="WP_131124659.1">
    <property type="nucleotide sequence ID" value="NZ_SIXH01000229.1"/>
</dbReference>
<dbReference type="Proteomes" id="UP000292452">
    <property type="component" value="Unassembled WGS sequence"/>
</dbReference>
<name>A0A4Q9HRK9_STRKA</name>